<proteinExistence type="predicted"/>
<evidence type="ECO:0000313" key="2">
    <source>
        <dbReference type="Proteomes" id="UP000188184"/>
    </source>
</evidence>
<dbReference type="KEGG" id="pmar:B0X71_10890"/>
<name>A0A1Q2L0E4_9BACL</name>
<organism evidence="1 2">
    <name type="scientific">Planococcus lenghuensis</name>
    <dbReference type="NCBI Taxonomy" id="2213202"/>
    <lineage>
        <taxon>Bacteria</taxon>
        <taxon>Bacillati</taxon>
        <taxon>Bacillota</taxon>
        <taxon>Bacilli</taxon>
        <taxon>Bacillales</taxon>
        <taxon>Caryophanaceae</taxon>
        <taxon>Planococcus</taxon>
    </lineage>
</organism>
<dbReference type="RefSeq" id="WP_198038579.1">
    <property type="nucleotide sequence ID" value="NZ_CP019640.1"/>
</dbReference>
<dbReference type="Proteomes" id="UP000188184">
    <property type="component" value="Chromosome"/>
</dbReference>
<evidence type="ECO:0000313" key="1">
    <source>
        <dbReference type="EMBL" id="AQQ53527.1"/>
    </source>
</evidence>
<accession>A0A1Q2L0E4</accession>
<protein>
    <submittedName>
        <fullName evidence="1">Uncharacterized protein</fullName>
    </submittedName>
</protein>
<reference evidence="1 2" key="1">
    <citation type="submission" date="2017-02" db="EMBL/GenBank/DDBJ databases">
        <title>The complete genomic sequence of a novel cold adapted crude oil-degrading bacterium Planococcus qaidamina Y42.</title>
        <authorList>
            <person name="Yang R."/>
        </authorList>
    </citation>
    <scope>NUCLEOTIDE SEQUENCE [LARGE SCALE GENOMIC DNA]</scope>
    <source>
        <strain evidence="1 2">Y42</strain>
    </source>
</reference>
<keyword evidence="2" id="KW-1185">Reference proteome</keyword>
<sequence>MARGKYQEWLTEEGLLKLEGWARDGLMDEQIDQNMGTGRQPLYDWKNKYLRYTRRLKKEGRKS</sequence>
<dbReference type="EMBL" id="CP019640">
    <property type="protein sequence ID" value="AQQ53527.1"/>
    <property type="molecule type" value="Genomic_DNA"/>
</dbReference>
<dbReference type="AlphaFoldDB" id="A0A1Q2L0E4"/>
<gene>
    <name evidence="1" type="ORF">B0X71_10890</name>
</gene>